<protein>
    <submittedName>
        <fullName evidence="1">Uncharacterized protein</fullName>
    </submittedName>
</protein>
<dbReference type="AlphaFoldDB" id="A0AAV2NUW8"/>
<name>A0AAV2NUW8_9HYME</name>
<evidence type="ECO:0000313" key="1">
    <source>
        <dbReference type="EMBL" id="CAL1683598.1"/>
    </source>
</evidence>
<organism evidence="1 2">
    <name type="scientific">Lasius platythorax</name>
    <dbReference type="NCBI Taxonomy" id="488582"/>
    <lineage>
        <taxon>Eukaryota</taxon>
        <taxon>Metazoa</taxon>
        <taxon>Ecdysozoa</taxon>
        <taxon>Arthropoda</taxon>
        <taxon>Hexapoda</taxon>
        <taxon>Insecta</taxon>
        <taxon>Pterygota</taxon>
        <taxon>Neoptera</taxon>
        <taxon>Endopterygota</taxon>
        <taxon>Hymenoptera</taxon>
        <taxon>Apocrita</taxon>
        <taxon>Aculeata</taxon>
        <taxon>Formicoidea</taxon>
        <taxon>Formicidae</taxon>
        <taxon>Formicinae</taxon>
        <taxon>Lasius</taxon>
        <taxon>Lasius</taxon>
    </lineage>
</organism>
<proteinExistence type="predicted"/>
<dbReference type="EMBL" id="OZ034827">
    <property type="protein sequence ID" value="CAL1683598.1"/>
    <property type="molecule type" value="Genomic_DNA"/>
</dbReference>
<sequence length="112" mass="12577">MDAHYDVEVIRANAAALYLRREPAAIISQIMEIQAFLVNAICRKRLPASGERVAREVTAPGSKQIAVNTRRTYVLLGTRHQSAKFFLSIPLSSLQPPNQKFVNHKSEYAKKV</sequence>
<keyword evidence="2" id="KW-1185">Reference proteome</keyword>
<accession>A0AAV2NUW8</accession>
<reference evidence="1" key="1">
    <citation type="submission" date="2024-04" db="EMBL/GenBank/DDBJ databases">
        <authorList>
            <consortium name="Molecular Ecology Group"/>
        </authorList>
    </citation>
    <scope>NUCLEOTIDE SEQUENCE</scope>
</reference>
<evidence type="ECO:0000313" key="2">
    <source>
        <dbReference type="Proteomes" id="UP001497644"/>
    </source>
</evidence>
<dbReference type="Proteomes" id="UP001497644">
    <property type="component" value="Chromosome 4"/>
</dbReference>
<gene>
    <name evidence="1" type="ORF">LPLAT_LOCUS9294</name>
</gene>